<proteinExistence type="predicted"/>
<evidence type="ECO:0000313" key="2">
    <source>
        <dbReference type="Proteomes" id="UP000247152"/>
    </source>
</evidence>
<accession>A0A317TZ70</accession>
<protein>
    <submittedName>
        <fullName evidence="1">Uncharacterized protein</fullName>
    </submittedName>
</protein>
<organism evidence="1 2">
    <name type="scientific">Legionella qingyii</name>
    <dbReference type="NCBI Taxonomy" id="2184757"/>
    <lineage>
        <taxon>Bacteria</taxon>
        <taxon>Pseudomonadati</taxon>
        <taxon>Pseudomonadota</taxon>
        <taxon>Gammaproteobacteria</taxon>
        <taxon>Legionellales</taxon>
        <taxon>Legionellaceae</taxon>
        <taxon>Legionella</taxon>
    </lineage>
</organism>
<sequence length="109" mass="12270">MTHVTDVRVVRHKQGKDYLSAPSINSDRYIVCLTEVSEIVTQGRLSTSEEKSFICSVVVEEEGDCVVVVVFVLDYLQVVLKVLLFSANVQARSVLAIFLLEALFLLYHH</sequence>
<name>A0A317TZ70_9GAMM</name>
<dbReference type="AlphaFoldDB" id="A0A317TZ70"/>
<evidence type="ECO:0000313" key="1">
    <source>
        <dbReference type="EMBL" id="PWY54378.1"/>
    </source>
</evidence>
<dbReference type="Proteomes" id="UP000247152">
    <property type="component" value="Unassembled WGS sequence"/>
</dbReference>
<gene>
    <name evidence="1" type="ORF">DGG96_17370</name>
</gene>
<comment type="caution">
    <text evidence="1">The sequence shown here is derived from an EMBL/GenBank/DDBJ whole genome shotgun (WGS) entry which is preliminary data.</text>
</comment>
<dbReference type="EMBL" id="QHJG01000036">
    <property type="protein sequence ID" value="PWY54378.1"/>
    <property type="molecule type" value="Genomic_DNA"/>
</dbReference>
<reference evidence="1 2" key="1">
    <citation type="submission" date="2018-05" db="EMBL/GenBank/DDBJ databases">
        <title>Legionella qingyii sp.nov., whole genome shotgun sequence.</title>
        <authorList>
            <person name="Wu H."/>
            <person name="Zhu Q."/>
            <person name="Hu C."/>
        </authorList>
    </citation>
    <scope>NUCLEOTIDE SEQUENCE [LARGE SCALE GENOMIC DNA]</scope>
    <source>
        <strain evidence="1 2">HEB18</strain>
    </source>
</reference>